<accession>A0A382N8X6</accession>
<dbReference type="EMBL" id="UINC01098568">
    <property type="protein sequence ID" value="SVC57190.1"/>
    <property type="molecule type" value="Genomic_DNA"/>
</dbReference>
<dbReference type="AlphaFoldDB" id="A0A382N8X6"/>
<protein>
    <submittedName>
        <fullName evidence="2">Uncharacterized protein</fullName>
    </submittedName>
</protein>
<sequence>VGGYKQSGWGEGVKTAANASPNASH</sequence>
<evidence type="ECO:0000256" key="1">
    <source>
        <dbReference type="SAM" id="MobiDB-lite"/>
    </source>
</evidence>
<proteinExistence type="predicted"/>
<feature type="compositionally biased region" description="Gly residues" evidence="1">
    <location>
        <begin position="1"/>
        <end position="11"/>
    </location>
</feature>
<feature type="non-terminal residue" evidence="2">
    <location>
        <position position="25"/>
    </location>
</feature>
<reference evidence="2" key="1">
    <citation type="submission" date="2018-05" db="EMBL/GenBank/DDBJ databases">
        <authorList>
            <person name="Lanie J.A."/>
            <person name="Ng W.-L."/>
            <person name="Kazmierczak K.M."/>
            <person name="Andrzejewski T.M."/>
            <person name="Davidsen T.M."/>
            <person name="Wayne K.J."/>
            <person name="Tettelin H."/>
            <person name="Glass J.I."/>
            <person name="Rusch D."/>
            <person name="Podicherti R."/>
            <person name="Tsui H.-C.T."/>
            <person name="Winkler M.E."/>
        </authorList>
    </citation>
    <scope>NUCLEOTIDE SEQUENCE</scope>
</reference>
<name>A0A382N8X6_9ZZZZ</name>
<evidence type="ECO:0000313" key="2">
    <source>
        <dbReference type="EMBL" id="SVC57190.1"/>
    </source>
</evidence>
<gene>
    <name evidence="2" type="ORF">METZ01_LOCUS310044</name>
</gene>
<feature type="region of interest" description="Disordered" evidence="1">
    <location>
        <begin position="1"/>
        <end position="25"/>
    </location>
</feature>
<feature type="non-terminal residue" evidence="2">
    <location>
        <position position="1"/>
    </location>
</feature>
<organism evidence="2">
    <name type="scientific">marine metagenome</name>
    <dbReference type="NCBI Taxonomy" id="408172"/>
    <lineage>
        <taxon>unclassified sequences</taxon>
        <taxon>metagenomes</taxon>
        <taxon>ecological metagenomes</taxon>
    </lineage>
</organism>